<evidence type="ECO:0000256" key="2">
    <source>
        <dbReference type="ARBA" id="ARBA00022475"/>
    </source>
</evidence>
<feature type="transmembrane region" description="Helical" evidence="8">
    <location>
        <begin position="257"/>
        <end position="276"/>
    </location>
</feature>
<feature type="transmembrane region" description="Helical" evidence="8">
    <location>
        <begin position="38"/>
        <end position="55"/>
    </location>
</feature>
<feature type="transmembrane region" description="Helical" evidence="8">
    <location>
        <begin position="12"/>
        <end position="32"/>
    </location>
</feature>
<feature type="transmembrane region" description="Helical" evidence="8">
    <location>
        <begin position="191"/>
        <end position="211"/>
    </location>
</feature>
<evidence type="ECO:0000259" key="9">
    <source>
        <dbReference type="Pfam" id="PF13231"/>
    </source>
</evidence>
<dbReference type="GO" id="GO:0016763">
    <property type="term" value="F:pentosyltransferase activity"/>
    <property type="evidence" value="ECO:0007669"/>
    <property type="project" value="TreeGrafter"/>
</dbReference>
<dbReference type="AlphaFoldDB" id="A0A1F7W280"/>
<feature type="transmembrane region" description="Helical" evidence="8">
    <location>
        <begin position="75"/>
        <end position="90"/>
    </location>
</feature>
<dbReference type="InterPro" id="IPR038731">
    <property type="entry name" value="RgtA/B/C-like"/>
</dbReference>
<dbReference type="Proteomes" id="UP000177331">
    <property type="component" value="Unassembled WGS sequence"/>
</dbReference>
<evidence type="ECO:0000256" key="7">
    <source>
        <dbReference type="ARBA" id="ARBA00023136"/>
    </source>
</evidence>
<reference evidence="10 11" key="1">
    <citation type="journal article" date="2016" name="Nat. Commun.">
        <title>Thousands of microbial genomes shed light on interconnected biogeochemical processes in an aquifer system.</title>
        <authorList>
            <person name="Anantharaman K."/>
            <person name="Brown C.T."/>
            <person name="Hug L.A."/>
            <person name="Sharon I."/>
            <person name="Castelle C.J."/>
            <person name="Probst A.J."/>
            <person name="Thomas B.C."/>
            <person name="Singh A."/>
            <person name="Wilkins M.J."/>
            <person name="Karaoz U."/>
            <person name="Brodie E.L."/>
            <person name="Williams K.H."/>
            <person name="Hubbard S.S."/>
            <person name="Banfield J.F."/>
        </authorList>
    </citation>
    <scope>NUCLEOTIDE SEQUENCE [LARGE SCALE GENOMIC DNA]</scope>
</reference>
<keyword evidence="6 8" id="KW-1133">Transmembrane helix</keyword>
<organism evidence="10 11">
    <name type="scientific">Candidatus Uhrbacteria bacterium RIFOXYB2_FULL_45_11</name>
    <dbReference type="NCBI Taxonomy" id="1802421"/>
    <lineage>
        <taxon>Bacteria</taxon>
        <taxon>Candidatus Uhriibacteriota</taxon>
    </lineage>
</organism>
<dbReference type="PANTHER" id="PTHR33908:SF11">
    <property type="entry name" value="MEMBRANE PROTEIN"/>
    <property type="match status" value="1"/>
</dbReference>
<name>A0A1F7W280_9BACT</name>
<dbReference type="PANTHER" id="PTHR33908">
    <property type="entry name" value="MANNOSYLTRANSFERASE YKCB-RELATED"/>
    <property type="match status" value="1"/>
</dbReference>
<accession>A0A1F7W280</accession>
<gene>
    <name evidence="10" type="ORF">A2318_00635</name>
</gene>
<feature type="domain" description="Glycosyltransferase RgtA/B/C/D-like" evidence="9">
    <location>
        <begin position="7"/>
        <end position="128"/>
    </location>
</feature>
<dbReference type="GO" id="GO:0005886">
    <property type="term" value="C:plasma membrane"/>
    <property type="evidence" value="ECO:0007669"/>
    <property type="project" value="UniProtKB-SubCell"/>
</dbReference>
<evidence type="ECO:0000256" key="6">
    <source>
        <dbReference type="ARBA" id="ARBA00022989"/>
    </source>
</evidence>
<evidence type="ECO:0000313" key="10">
    <source>
        <dbReference type="EMBL" id="OGL96905.1"/>
    </source>
</evidence>
<keyword evidence="2" id="KW-1003">Cell membrane</keyword>
<comment type="caution">
    <text evidence="10">The sequence shown here is derived from an EMBL/GenBank/DDBJ whole genome shotgun (WGS) entry which is preliminary data.</text>
</comment>
<dbReference type="InterPro" id="IPR050297">
    <property type="entry name" value="LipidA_mod_glycosyltrf_83"/>
</dbReference>
<feature type="transmembrane region" description="Helical" evidence="8">
    <location>
        <begin position="118"/>
        <end position="138"/>
    </location>
</feature>
<evidence type="ECO:0000256" key="3">
    <source>
        <dbReference type="ARBA" id="ARBA00022676"/>
    </source>
</evidence>
<comment type="subcellular location">
    <subcellularLocation>
        <location evidence="1">Cell membrane</location>
        <topology evidence="1">Multi-pass membrane protein</topology>
    </subcellularLocation>
</comment>
<evidence type="ECO:0000256" key="4">
    <source>
        <dbReference type="ARBA" id="ARBA00022679"/>
    </source>
</evidence>
<dbReference type="GO" id="GO:0009103">
    <property type="term" value="P:lipopolysaccharide biosynthetic process"/>
    <property type="evidence" value="ECO:0007669"/>
    <property type="project" value="UniProtKB-ARBA"/>
</dbReference>
<feature type="transmembrane region" description="Helical" evidence="8">
    <location>
        <begin position="288"/>
        <end position="309"/>
    </location>
</feature>
<keyword evidence="7 8" id="KW-0472">Membrane</keyword>
<keyword evidence="5 8" id="KW-0812">Transmembrane</keyword>
<protein>
    <recommendedName>
        <fullName evidence="9">Glycosyltransferase RgtA/B/C/D-like domain-containing protein</fullName>
    </recommendedName>
</protein>
<feature type="transmembrane region" description="Helical" evidence="8">
    <location>
        <begin position="218"/>
        <end position="237"/>
    </location>
</feature>
<keyword evidence="4" id="KW-0808">Transferase</keyword>
<proteinExistence type="predicted"/>
<sequence length="422" mass="48641">MFAWNQILERWFDRRVALIASILTLFHPALWYYSARGLMPNVLFVCCAIFSVWFLTRLHPSEKPSVNLWKGKKEVFGLLAGLFFGLALFVRLSEVYWLMPLMVALLIAVRKTISARVVIFYTLGLLSVMGLVFVLNAFTYGHPLTFGYTFVSSVQPSVLVENVSGVVLEKRSFLLPFGFHPRAIFWHTWDYALRLFWWLTIPAFFALPIVFKDHKQKIYTLLTIGVALWLCVWYGSWRLNDNPDPTQITIANSYVRYWLPVFVLSTPLIATSILWIAKHTRSKKQSAVLVCACILMLVGLNARSVFFAGQDALVRVVATLEQSEQIRDRVFMIVPEESVIVTDRSDKLFFPGRHVLVPLRSDRTYAAIPRILTRVPVYYYGITLPPEDLTYLNQRKFASLGLQITFMESFGVESLYHIKKRE</sequence>
<evidence type="ECO:0000256" key="5">
    <source>
        <dbReference type="ARBA" id="ARBA00022692"/>
    </source>
</evidence>
<dbReference type="EMBL" id="MGFD01000062">
    <property type="protein sequence ID" value="OGL96905.1"/>
    <property type="molecule type" value="Genomic_DNA"/>
</dbReference>
<dbReference type="STRING" id="1802421.A2318_00635"/>
<evidence type="ECO:0000256" key="8">
    <source>
        <dbReference type="SAM" id="Phobius"/>
    </source>
</evidence>
<evidence type="ECO:0000256" key="1">
    <source>
        <dbReference type="ARBA" id="ARBA00004651"/>
    </source>
</evidence>
<evidence type="ECO:0000313" key="11">
    <source>
        <dbReference type="Proteomes" id="UP000177331"/>
    </source>
</evidence>
<keyword evidence="3" id="KW-0328">Glycosyltransferase</keyword>
<dbReference type="Pfam" id="PF13231">
    <property type="entry name" value="PMT_2"/>
    <property type="match status" value="1"/>
</dbReference>